<keyword evidence="3" id="KW-1185">Reference proteome</keyword>
<keyword evidence="1" id="KW-0812">Transmembrane</keyword>
<dbReference type="PANTHER" id="PTHR36109:SF2">
    <property type="entry name" value="MEMBRANE PROTEIN"/>
    <property type="match status" value="1"/>
</dbReference>
<keyword evidence="1" id="KW-1133">Transmembrane helix</keyword>
<dbReference type="Proteomes" id="UP000050863">
    <property type="component" value="Unassembled WGS sequence"/>
</dbReference>
<reference evidence="2 3" key="1">
    <citation type="submission" date="2014-03" db="EMBL/GenBank/DDBJ databases">
        <title>Bradyrhizobium valentinum sp. nov., isolated from effective nodules of Lupinus mariae-josephae, a lupine endemic of basic-lime soils in Eastern Spain.</title>
        <authorList>
            <person name="Duran D."/>
            <person name="Rey L."/>
            <person name="Navarro A."/>
            <person name="Busquets A."/>
            <person name="Imperial J."/>
            <person name="Ruiz-Argueso T."/>
        </authorList>
    </citation>
    <scope>NUCLEOTIDE SEQUENCE [LARGE SCALE GENOMIC DNA]</scope>
    <source>
        <strain evidence="2 3">PAC68</strain>
    </source>
</reference>
<keyword evidence="1" id="KW-0472">Membrane</keyword>
<evidence type="ECO:0000256" key="1">
    <source>
        <dbReference type="SAM" id="Phobius"/>
    </source>
</evidence>
<dbReference type="STRING" id="280332.CQ12_00585"/>
<sequence length="209" mass="21971">MPTTICRLYDSHADARRVIIALEVAGLPPSETSMISNNSDTWYSATESTNVVPLRKPRTSSETARDRKFEGAAVGAAIGATAATAASLVTMLALPGIGAVVGVGWLAAMLGSMAIGGVTGGLLGALTNAGISEEDAHVFAEGVRRGGTLVASRVPPADVPRIEPIMNRSAVRLQERCELYRRSGWQAFDPTAVPYTADQVRNERALHAN</sequence>
<feature type="transmembrane region" description="Helical" evidence="1">
    <location>
        <begin position="72"/>
        <end position="97"/>
    </location>
</feature>
<dbReference type="AlphaFoldDB" id="A0A0R3LHR2"/>
<feature type="transmembrane region" description="Helical" evidence="1">
    <location>
        <begin position="103"/>
        <end position="126"/>
    </location>
</feature>
<organism evidence="2 3">
    <name type="scientific">Bradyrhizobium jicamae</name>
    <dbReference type="NCBI Taxonomy" id="280332"/>
    <lineage>
        <taxon>Bacteria</taxon>
        <taxon>Pseudomonadati</taxon>
        <taxon>Pseudomonadota</taxon>
        <taxon>Alphaproteobacteria</taxon>
        <taxon>Hyphomicrobiales</taxon>
        <taxon>Nitrobacteraceae</taxon>
        <taxon>Bradyrhizobium</taxon>
    </lineage>
</organism>
<evidence type="ECO:0008006" key="4">
    <source>
        <dbReference type="Google" id="ProtNLM"/>
    </source>
</evidence>
<dbReference type="OrthoDB" id="8455189at2"/>
<evidence type="ECO:0000313" key="2">
    <source>
        <dbReference type="EMBL" id="KRR07320.1"/>
    </source>
</evidence>
<dbReference type="EMBL" id="LLXZ01000102">
    <property type="protein sequence ID" value="KRR07320.1"/>
    <property type="molecule type" value="Genomic_DNA"/>
</dbReference>
<dbReference type="PANTHER" id="PTHR36109">
    <property type="entry name" value="MEMBRANE PROTEIN-RELATED"/>
    <property type="match status" value="1"/>
</dbReference>
<evidence type="ECO:0000313" key="3">
    <source>
        <dbReference type="Proteomes" id="UP000050863"/>
    </source>
</evidence>
<dbReference type="InterPro" id="IPR052948">
    <property type="entry name" value="Low_temp-induced_all0457"/>
</dbReference>
<accession>A0A0R3LHR2</accession>
<gene>
    <name evidence="2" type="ORF">CQ12_00585</name>
</gene>
<comment type="caution">
    <text evidence="2">The sequence shown here is derived from an EMBL/GenBank/DDBJ whole genome shotgun (WGS) entry which is preliminary data.</text>
</comment>
<protein>
    <recommendedName>
        <fullName evidence="4">General stress protein 17M-like domain-containing protein</fullName>
    </recommendedName>
</protein>
<dbReference type="RefSeq" id="WP_057836337.1">
    <property type="nucleotide sequence ID" value="NZ_LLXZ01000102.1"/>
</dbReference>
<proteinExistence type="predicted"/>
<name>A0A0R3LHR2_9BRAD</name>